<dbReference type="GO" id="GO:0016791">
    <property type="term" value="F:phosphatase activity"/>
    <property type="evidence" value="ECO:0007669"/>
    <property type="project" value="TreeGrafter"/>
</dbReference>
<organism evidence="5 6">
    <name type="scientific">Streptomyces coryli</name>
    <dbReference type="NCBI Taxonomy" id="1128680"/>
    <lineage>
        <taxon>Bacteria</taxon>
        <taxon>Bacillati</taxon>
        <taxon>Actinomycetota</taxon>
        <taxon>Actinomycetes</taxon>
        <taxon>Kitasatosporales</taxon>
        <taxon>Streptomycetaceae</taxon>
        <taxon>Streptomyces</taxon>
    </lineage>
</organism>
<dbReference type="InterPro" id="IPR052016">
    <property type="entry name" value="Bact_Sigma-Reg"/>
</dbReference>
<feature type="domain" description="PPM-type phosphatase" evidence="4">
    <location>
        <begin position="120"/>
        <end position="349"/>
    </location>
</feature>
<reference evidence="5 6" key="1">
    <citation type="submission" date="2020-02" db="EMBL/GenBank/DDBJ databases">
        <title>Whole-genome analyses of novel actinobacteria.</title>
        <authorList>
            <person name="Sahin N."/>
        </authorList>
    </citation>
    <scope>NUCLEOTIDE SEQUENCE [LARGE SCALE GENOMIC DNA]</scope>
    <source>
        <strain evidence="5 6">A7024</strain>
    </source>
</reference>
<evidence type="ECO:0000256" key="2">
    <source>
        <dbReference type="SAM" id="MobiDB-lite"/>
    </source>
</evidence>
<evidence type="ECO:0000256" key="3">
    <source>
        <dbReference type="SAM" id="Phobius"/>
    </source>
</evidence>
<dbReference type="AlphaFoldDB" id="A0A6G4U3C5"/>
<gene>
    <name evidence="5" type="ORF">G5C51_20410</name>
</gene>
<evidence type="ECO:0000259" key="4">
    <source>
        <dbReference type="SMART" id="SM00331"/>
    </source>
</evidence>
<dbReference type="SMART" id="SM00331">
    <property type="entry name" value="PP2C_SIG"/>
    <property type="match status" value="1"/>
</dbReference>
<dbReference type="PANTHER" id="PTHR43156">
    <property type="entry name" value="STAGE II SPORULATION PROTEIN E-RELATED"/>
    <property type="match status" value="1"/>
</dbReference>
<evidence type="ECO:0000313" key="5">
    <source>
        <dbReference type="EMBL" id="NGN66250.1"/>
    </source>
</evidence>
<feature type="transmembrane region" description="Helical" evidence="3">
    <location>
        <begin position="26"/>
        <end position="51"/>
    </location>
</feature>
<feature type="transmembrane region" description="Helical" evidence="3">
    <location>
        <begin position="71"/>
        <end position="89"/>
    </location>
</feature>
<dbReference type="Gene3D" id="3.60.40.10">
    <property type="entry name" value="PPM-type phosphatase domain"/>
    <property type="match status" value="1"/>
</dbReference>
<protein>
    <submittedName>
        <fullName evidence="5">Serine/threonine-protein phosphatase</fullName>
    </submittedName>
</protein>
<accession>A0A6G4U3C5</accession>
<keyword evidence="6" id="KW-1185">Reference proteome</keyword>
<evidence type="ECO:0000256" key="1">
    <source>
        <dbReference type="ARBA" id="ARBA00022801"/>
    </source>
</evidence>
<comment type="caution">
    <text evidence="5">The sequence shown here is derived from an EMBL/GenBank/DDBJ whole genome shotgun (WGS) entry which is preliminary data.</text>
</comment>
<keyword evidence="1" id="KW-0378">Hydrolase</keyword>
<feature type="region of interest" description="Disordered" evidence="2">
    <location>
        <begin position="357"/>
        <end position="380"/>
    </location>
</feature>
<evidence type="ECO:0000313" key="6">
    <source>
        <dbReference type="Proteomes" id="UP000481583"/>
    </source>
</evidence>
<sequence length="380" mass="39234">MLPALLYGTIMLIGLCTPPSVQMGNWLVLVPFVAAAVCSPAATAALGVLVVATNRLVNATWPTAHLRPEDFALEIAAVLVATVVAALRVQARDYTERVQSAAKATRQVVLRPVPPGWGGVDSAARYLAANVEAQVGGDFYDVVDSPHGARVLLGDVQGKGLPAVSTAASLVGTFREVGWHEADLATVAARLEHRLGRQNRLQAQLGETEERFATAVVIAFPHDGSSHIDMLNFGHEGPLVIGGREAGVRRLPQEQGPPLGMAELAGGLPSVRRVALGRDETVLLVTDGVTEARDRAGEFFPLRRWLEGVAADHPAGIAPAALLPLLVEAVLNHTDGHLSDDAALLAVRVASAEGIGTSAGGAGTSAEDAGPPAGGAGAAT</sequence>
<keyword evidence="3" id="KW-0472">Membrane</keyword>
<keyword evidence="3" id="KW-1133">Transmembrane helix</keyword>
<dbReference type="Proteomes" id="UP000481583">
    <property type="component" value="Unassembled WGS sequence"/>
</dbReference>
<dbReference type="Pfam" id="PF07228">
    <property type="entry name" value="SpoIIE"/>
    <property type="match status" value="1"/>
</dbReference>
<proteinExistence type="predicted"/>
<dbReference type="InterPro" id="IPR036457">
    <property type="entry name" value="PPM-type-like_dom_sf"/>
</dbReference>
<dbReference type="PANTHER" id="PTHR43156:SF2">
    <property type="entry name" value="STAGE II SPORULATION PROTEIN E"/>
    <property type="match status" value="1"/>
</dbReference>
<dbReference type="EMBL" id="JAAKZV010000089">
    <property type="protein sequence ID" value="NGN66250.1"/>
    <property type="molecule type" value="Genomic_DNA"/>
</dbReference>
<dbReference type="InterPro" id="IPR001932">
    <property type="entry name" value="PPM-type_phosphatase-like_dom"/>
</dbReference>
<name>A0A6G4U3C5_9ACTN</name>
<keyword evidence="3" id="KW-0812">Transmembrane</keyword>